<protein>
    <submittedName>
        <fullName evidence="2">Uncharacterized protein</fullName>
    </submittedName>
</protein>
<proteinExistence type="predicted"/>
<dbReference type="EMBL" id="CM001475">
    <property type="protein sequence ID" value="EIC29085.1"/>
    <property type="molecule type" value="Genomic_DNA"/>
</dbReference>
<keyword evidence="1" id="KW-0812">Transmembrane</keyword>
<dbReference type="AlphaFoldDB" id="H8GJ95"/>
<accession>H8GJ95</accession>
<keyword evidence="1" id="KW-0472">Membrane</keyword>
<dbReference type="HOGENOM" id="CLU_3357036_0_0_6"/>
<sequence length="36" mass="4610">MFYFFVCYMDFYYRLYAYDNFINMALDYAVLILRKI</sequence>
<organism evidence="2 3">
    <name type="scientific">Methylomicrobium album BG8</name>
    <dbReference type="NCBI Taxonomy" id="686340"/>
    <lineage>
        <taxon>Bacteria</taxon>
        <taxon>Pseudomonadati</taxon>
        <taxon>Pseudomonadota</taxon>
        <taxon>Gammaproteobacteria</taxon>
        <taxon>Methylococcales</taxon>
        <taxon>Methylococcaceae</taxon>
        <taxon>Methylomicrobium</taxon>
    </lineage>
</organism>
<evidence type="ECO:0000313" key="3">
    <source>
        <dbReference type="Proteomes" id="UP000005090"/>
    </source>
</evidence>
<gene>
    <name evidence="2" type="ORF">Metal_1285</name>
</gene>
<dbReference type="Proteomes" id="UP000005090">
    <property type="component" value="Chromosome"/>
</dbReference>
<keyword evidence="3" id="KW-1185">Reference proteome</keyword>
<evidence type="ECO:0000256" key="1">
    <source>
        <dbReference type="SAM" id="Phobius"/>
    </source>
</evidence>
<name>H8GJ95_METAL</name>
<evidence type="ECO:0000313" key="2">
    <source>
        <dbReference type="EMBL" id="EIC29085.1"/>
    </source>
</evidence>
<reference evidence="2 3" key="1">
    <citation type="journal article" date="2013" name="Genome Announc.">
        <title>Genome Sequence of the Obligate Gammaproteobacterial Methanotroph Methylomicrobium album Strain BG8.</title>
        <authorList>
            <person name="Kits K.D."/>
            <person name="Kalyuzhnaya M.G."/>
            <person name="Klotz M.G."/>
            <person name="Jetten M.S."/>
            <person name="Op den Camp H.J."/>
            <person name="Vuilleumier S."/>
            <person name="Bringel F."/>
            <person name="Dispirito A.A."/>
            <person name="Murrell J.C."/>
            <person name="Bruce D."/>
            <person name="Cheng J.F."/>
            <person name="Copeland A."/>
            <person name="Goodwin L."/>
            <person name="Hauser L."/>
            <person name="Lajus A."/>
            <person name="Land M.L."/>
            <person name="Lapidus A."/>
            <person name="Lucas S."/>
            <person name="Medigue C."/>
            <person name="Pitluck S."/>
            <person name="Woyke T."/>
            <person name="Zeytun A."/>
            <person name="Stein L.Y."/>
        </authorList>
    </citation>
    <scope>NUCLEOTIDE SEQUENCE [LARGE SCALE GENOMIC DNA]</scope>
    <source>
        <strain evidence="2 3">BG8</strain>
    </source>
</reference>
<feature type="transmembrane region" description="Helical" evidence="1">
    <location>
        <begin position="15"/>
        <end position="33"/>
    </location>
</feature>
<keyword evidence="1" id="KW-1133">Transmembrane helix</keyword>